<dbReference type="SUPFAM" id="SSF52047">
    <property type="entry name" value="RNI-like"/>
    <property type="match status" value="1"/>
</dbReference>
<dbReference type="InterPro" id="IPR032675">
    <property type="entry name" value="LRR_dom_sf"/>
</dbReference>
<protein>
    <submittedName>
        <fullName evidence="1">Uncharacterized protein</fullName>
    </submittedName>
</protein>
<dbReference type="Proteomes" id="UP001498398">
    <property type="component" value="Unassembled WGS sequence"/>
</dbReference>
<keyword evidence="2" id="KW-1185">Reference proteome</keyword>
<accession>A0ABR1JUP2</accession>
<gene>
    <name evidence="1" type="ORF">VKT23_004995</name>
</gene>
<organism evidence="1 2">
    <name type="scientific">Marasmiellus scandens</name>
    <dbReference type="NCBI Taxonomy" id="2682957"/>
    <lineage>
        <taxon>Eukaryota</taxon>
        <taxon>Fungi</taxon>
        <taxon>Dikarya</taxon>
        <taxon>Basidiomycota</taxon>
        <taxon>Agaricomycotina</taxon>
        <taxon>Agaricomycetes</taxon>
        <taxon>Agaricomycetidae</taxon>
        <taxon>Agaricales</taxon>
        <taxon>Marasmiineae</taxon>
        <taxon>Omphalotaceae</taxon>
        <taxon>Marasmiellus</taxon>
    </lineage>
</organism>
<name>A0ABR1JUP2_9AGAR</name>
<evidence type="ECO:0000313" key="1">
    <source>
        <dbReference type="EMBL" id="KAK7466267.1"/>
    </source>
</evidence>
<sequence length="339" mass="37511">MALKIGIQPSFFVARRLTSFTSARDSFAFFQAYGSFPDIPPGGASLLERAEIIITPQDKSWNWFCSVLQSSSKLRELRSSRKDLSVPWHDLERVTLFHRAGANITDCYNILATAHQLECADIFIASTTISTFSSPLQHNLTKLILATYFSIDTLLDSLKLPLLQTLSLQCYAHKGEIAVSYSNLASFLTRSSCSLKVLDLSKIEFDDRETRLCLEHSAIRNSLVELSLAGSLNIACLAVPSDANVPCLVPNLEGLQLEAVVPIICKEGVLSEVVMSRVDSTLTPAKARRLKNITIDLGSTRNHFELDIARLQGLQTPGLDFSLKITTDYDRVTSLKSPR</sequence>
<comment type="caution">
    <text evidence="1">The sequence shown here is derived from an EMBL/GenBank/DDBJ whole genome shotgun (WGS) entry which is preliminary data.</text>
</comment>
<reference evidence="1 2" key="1">
    <citation type="submission" date="2024-01" db="EMBL/GenBank/DDBJ databases">
        <title>A draft genome for the cacao thread blight pathogen Marasmiellus scandens.</title>
        <authorList>
            <person name="Baruah I.K."/>
            <person name="Leung J."/>
            <person name="Bukari Y."/>
            <person name="Amoako-Attah I."/>
            <person name="Meinhardt L.W."/>
            <person name="Bailey B.A."/>
            <person name="Cohen S.P."/>
        </authorList>
    </citation>
    <scope>NUCLEOTIDE SEQUENCE [LARGE SCALE GENOMIC DNA]</scope>
    <source>
        <strain evidence="1 2">GH-19</strain>
    </source>
</reference>
<evidence type="ECO:0000313" key="2">
    <source>
        <dbReference type="Proteomes" id="UP001498398"/>
    </source>
</evidence>
<dbReference type="EMBL" id="JBANRG010000005">
    <property type="protein sequence ID" value="KAK7466267.1"/>
    <property type="molecule type" value="Genomic_DNA"/>
</dbReference>
<dbReference type="Gene3D" id="3.80.10.10">
    <property type="entry name" value="Ribonuclease Inhibitor"/>
    <property type="match status" value="1"/>
</dbReference>
<proteinExistence type="predicted"/>